<feature type="region of interest" description="Disordered" evidence="1">
    <location>
        <begin position="457"/>
        <end position="488"/>
    </location>
</feature>
<evidence type="ECO:0000313" key="3">
    <source>
        <dbReference type="EMBL" id="GEU71635.1"/>
    </source>
</evidence>
<dbReference type="InterPro" id="IPR036397">
    <property type="entry name" value="RNaseH_sf"/>
</dbReference>
<organism evidence="3">
    <name type="scientific">Tanacetum cinerariifolium</name>
    <name type="common">Dalmatian daisy</name>
    <name type="synonym">Chrysanthemum cinerariifolium</name>
    <dbReference type="NCBI Taxonomy" id="118510"/>
    <lineage>
        <taxon>Eukaryota</taxon>
        <taxon>Viridiplantae</taxon>
        <taxon>Streptophyta</taxon>
        <taxon>Embryophyta</taxon>
        <taxon>Tracheophyta</taxon>
        <taxon>Spermatophyta</taxon>
        <taxon>Magnoliopsida</taxon>
        <taxon>eudicotyledons</taxon>
        <taxon>Gunneridae</taxon>
        <taxon>Pentapetalae</taxon>
        <taxon>asterids</taxon>
        <taxon>campanulids</taxon>
        <taxon>Asterales</taxon>
        <taxon>Asteraceae</taxon>
        <taxon>Asteroideae</taxon>
        <taxon>Anthemideae</taxon>
        <taxon>Anthemidinae</taxon>
        <taxon>Tanacetum</taxon>
    </lineage>
</organism>
<reference evidence="3" key="1">
    <citation type="journal article" date="2019" name="Sci. Rep.">
        <title>Draft genome of Tanacetum cinerariifolium, the natural source of mosquito coil.</title>
        <authorList>
            <person name="Yamashiro T."/>
            <person name="Shiraishi A."/>
            <person name="Satake H."/>
            <person name="Nakayama K."/>
        </authorList>
    </citation>
    <scope>NUCLEOTIDE SEQUENCE</scope>
</reference>
<gene>
    <name evidence="3" type="ORF">Tci_043613</name>
</gene>
<protein>
    <submittedName>
        <fullName evidence="3">Uncharacterized mitochondrial protein AtMg00810-like</fullName>
    </submittedName>
</protein>
<feature type="compositionally biased region" description="Polar residues" evidence="1">
    <location>
        <begin position="459"/>
        <end position="481"/>
    </location>
</feature>
<dbReference type="InterPro" id="IPR012337">
    <property type="entry name" value="RNaseH-like_sf"/>
</dbReference>
<proteinExistence type="predicted"/>
<dbReference type="EMBL" id="BKCJ010006341">
    <property type="protein sequence ID" value="GEU71635.1"/>
    <property type="molecule type" value="Genomic_DNA"/>
</dbReference>
<evidence type="ECO:0000259" key="2">
    <source>
        <dbReference type="Pfam" id="PF07727"/>
    </source>
</evidence>
<dbReference type="AlphaFoldDB" id="A0A6L2MHD9"/>
<comment type="caution">
    <text evidence="3">The sequence shown here is derived from an EMBL/GenBank/DDBJ whole genome shotgun (WGS) entry which is preliminary data.</text>
</comment>
<dbReference type="Pfam" id="PF07727">
    <property type="entry name" value="RVT_2"/>
    <property type="match status" value="1"/>
</dbReference>
<dbReference type="Gene3D" id="3.30.420.10">
    <property type="entry name" value="Ribonuclease H-like superfamily/Ribonuclease H"/>
    <property type="match status" value="1"/>
</dbReference>
<feature type="domain" description="Reverse transcriptase Ty1/copia-type" evidence="2">
    <location>
        <begin position="524"/>
        <end position="561"/>
    </location>
</feature>
<dbReference type="GO" id="GO:0003676">
    <property type="term" value="F:nucleic acid binding"/>
    <property type="evidence" value="ECO:0007669"/>
    <property type="project" value="InterPro"/>
</dbReference>
<name>A0A6L2MHD9_TANCI</name>
<accession>A0A6L2MHD9</accession>
<dbReference type="PANTHER" id="PTHR11439">
    <property type="entry name" value="GAG-POL-RELATED RETROTRANSPOSON"/>
    <property type="match status" value="1"/>
</dbReference>
<evidence type="ECO:0000256" key="1">
    <source>
        <dbReference type="SAM" id="MobiDB-lite"/>
    </source>
</evidence>
<dbReference type="PANTHER" id="PTHR11439:SF483">
    <property type="entry name" value="PEPTIDE SYNTHASE GLIP-LIKE, PUTATIVE (AFU_ORTHOLOGUE AFUA_3G12920)-RELATED"/>
    <property type="match status" value="1"/>
</dbReference>
<dbReference type="SUPFAM" id="SSF53098">
    <property type="entry name" value="Ribonuclease H-like"/>
    <property type="match status" value="1"/>
</dbReference>
<dbReference type="InterPro" id="IPR013103">
    <property type="entry name" value="RVT_2"/>
</dbReference>
<sequence>MVQAQVNGQILHKEELEFLEDPGIAEAQTTQYVIINNAAYQADDLDSYDSDCDEINSAKIALMVNLSHYDPLALVANHQMTQSPYQTYQQSYQHTQFQPQVSPFQSLKYGSHAQSSTPLSITYPSNDFQSSIHHNVYNPSSSIPQVKYASSVHQQSDFSQPDSGLIVLVFQKGDDPIDVINHMMSFLTAVVTSRRENSLAASTSRPYTSGPSGNNSGKQRTVVCYTYKEECHMSKQCTKPKRKRDEAWFKDKVLMVQAQVNGQILHKEELEFLEDPGITEAQTRQYVITNNAAYQADDLDWYDSDCDEINSAKIALMQNGVVERRNRTLIEAARTMLFYAQALLFLWAEDVAIACYTQNRSIVRLNHDKTPYEILHHKLPDISFLHISGALCYPTNDKLVPKPTSSTPFIPPSRNDWDLLFQPLFNELLTPPPSVDLPAPEVIAPIDKVVATELAESTGLPSSTTVDQDAPSPSKSQTTPETQPPVISHDVEEDNHDIEVAHMGNDPSFGMPIPEVASNQSSSTEEVYVSQPDGFVDPDNPNHVYKLKKALYGLKQAPRACPRGIFINQSKYALESLKKYGFESYDPVETPMVEKSKLDEDKEGKAVDLSHYRGMIGTLLYLTASRPDLQFSICMCARYQARPTEKHLHTVKRIFRYLHGTVNRGQWYLKDSLISLTSFADAGHARCQDTHCSTSGSLQFLRDRLIS</sequence>